<evidence type="ECO:0000256" key="4">
    <source>
        <dbReference type="ARBA" id="ARBA00022448"/>
    </source>
</evidence>
<dbReference type="Gene3D" id="3.40.190.10">
    <property type="entry name" value="Periplasmic binding protein-like II"/>
    <property type="match status" value="2"/>
</dbReference>
<evidence type="ECO:0000313" key="10">
    <source>
        <dbReference type="EMBL" id="GIP16571.1"/>
    </source>
</evidence>
<evidence type="ECO:0000256" key="5">
    <source>
        <dbReference type="ARBA" id="ARBA00022475"/>
    </source>
</evidence>
<keyword evidence="4" id="KW-0813">Transport</keyword>
<evidence type="ECO:0000256" key="8">
    <source>
        <dbReference type="ARBA" id="ARBA00023136"/>
    </source>
</evidence>
<dbReference type="InterPro" id="IPR044527">
    <property type="entry name" value="NrtA/CpmA_ABC-bd_dom"/>
</dbReference>
<keyword evidence="8" id="KW-0472">Membrane</keyword>
<keyword evidence="6" id="KW-0997">Cell inner membrane</keyword>
<dbReference type="GO" id="GO:0042626">
    <property type="term" value="F:ATPase-coupled transmembrane transporter activity"/>
    <property type="evidence" value="ECO:0007669"/>
    <property type="project" value="InterPro"/>
</dbReference>
<accession>A0A919YSM8</accession>
<dbReference type="PANTHER" id="PTHR30024:SF47">
    <property type="entry name" value="TAURINE-BINDING PERIPLASMIC PROTEIN"/>
    <property type="match status" value="1"/>
</dbReference>
<keyword evidence="7" id="KW-0732">Signal</keyword>
<evidence type="ECO:0000256" key="7">
    <source>
        <dbReference type="ARBA" id="ARBA00022729"/>
    </source>
</evidence>
<organism evidence="10 11">
    <name type="scientific">Paenibacillus montaniterrae</name>
    <dbReference type="NCBI Taxonomy" id="429341"/>
    <lineage>
        <taxon>Bacteria</taxon>
        <taxon>Bacillati</taxon>
        <taxon>Bacillota</taxon>
        <taxon>Bacilli</taxon>
        <taxon>Bacillales</taxon>
        <taxon>Paenibacillaceae</taxon>
        <taxon>Paenibacillus</taxon>
    </lineage>
</organism>
<dbReference type="SUPFAM" id="SSF53850">
    <property type="entry name" value="Periplasmic binding protein-like II"/>
    <property type="match status" value="1"/>
</dbReference>
<dbReference type="AlphaFoldDB" id="A0A919YSM8"/>
<dbReference type="EMBL" id="BOSE01000003">
    <property type="protein sequence ID" value="GIP16571.1"/>
    <property type="molecule type" value="Genomic_DNA"/>
</dbReference>
<dbReference type="InterPro" id="IPR001638">
    <property type="entry name" value="Solute-binding_3/MltF_N"/>
</dbReference>
<dbReference type="PROSITE" id="PS51257">
    <property type="entry name" value="PROKAR_LIPOPROTEIN"/>
    <property type="match status" value="1"/>
</dbReference>
<dbReference type="GO" id="GO:0042597">
    <property type="term" value="C:periplasmic space"/>
    <property type="evidence" value="ECO:0007669"/>
    <property type="project" value="UniProtKB-SubCell"/>
</dbReference>
<evidence type="ECO:0000313" key="11">
    <source>
        <dbReference type="Proteomes" id="UP000683139"/>
    </source>
</evidence>
<dbReference type="NCBIfam" id="TIGR01728">
    <property type="entry name" value="SsuA_fam"/>
    <property type="match status" value="1"/>
</dbReference>
<dbReference type="PANTHER" id="PTHR30024">
    <property type="entry name" value="ALIPHATIC SULFONATES-BINDING PROTEIN-RELATED"/>
    <property type="match status" value="1"/>
</dbReference>
<evidence type="ECO:0000256" key="6">
    <source>
        <dbReference type="ARBA" id="ARBA00022519"/>
    </source>
</evidence>
<dbReference type="Pfam" id="PF13379">
    <property type="entry name" value="NMT1_2"/>
    <property type="match status" value="1"/>
</dbReference>
<gene>
    <name evidence="10" type="ORF">J40TS1_22130</name>
</gene>
<dbReference type="CDD" id="cd13553">
    <property type="entry name" value="PBP2_NrtA_CpmA_like"/>
    <property type="match status" value="1"/>
</dbReference>
<comment type="caution">
    <text evidence="10">The sequence shown here is derived from an EMBL/GenBank/DDBJ whole genome shotgun (WGS) entry which is preliminary data.</text>
</comment>
<feature type="domain" description="Solute-binding protein family 3/N-terminal" evidence="9">
    <location>
        <begin position="44"/>
        <end position="263"/>
    </location>
</feature>
<protein>
    <submittedName>
        <fullName evidence="10">ABC transporter substrate-binding protein</fullName>
    </submittedName>
</protein>
<comment type="similarity">
    <text evidence="3">Belongs to the bacterial solute-binding protein SsuA/TauA family.</text>
</comment>
<name>A0A919YSM8_9BACL</name>
<proteinExistence type="inferred from homology"/>
<keyword evidence="11" id="KW-1185">Reference proteome</keyword>
<keyword evidence="5" id="KW-1003">Cell membrane</keyword>
<dbReference type="SMART" id="SM00062">
    <property type="entry name" value="PBPb"/>
    <property type="match status" value="1"/>
</dbReference>
<dbReference type="GO" id="GO:0005886">
    <property type="term" value="C:plasma membrane"/>
    <property type="evidence" value="ECO:0007669"/>
    <property type="project" value="UniProtKB-SubCell"/>
</dbReference>
<reference evidence="10" key="1">
    <citation type="submission" date="2021-03" db="EMBL/GenBank/DDBJ databases">
        <title>Antimicrobial resistance genes in bacteria isolated from Japanese honey, and their potential for conferring macrolide and lincosamide resistance in the American foulbrood pathogen Paenibacillus larvae.</title>
        <authorList>
            <person name="Okamoto M."/>
            <person name="Kumagai M."/>
            <person name="Kanamori H."/>
            <person name="Takamatsu D."/>
        </authorList>
    </citation>
    <scope>NUCLEOTIDE SEQUENCE</scope>
    <source>
        <strain evidence="10">J40TS1</strain>
    </source>
</reference>
<dbReference type="Proteomes" id="UP000683139">
    <property type="component" value="Unassembled WGS sequence"/>
</dbReference>
<evidence type="ECO:0000256" key="3">
    <source>
        <dbReference type="ARBA" id="ARBA00010742"/>
    </source>
</evidence>
<evidence type="ECO:0000256" key="2">
    <source>
        <dbReference type="ARBA" id="ARBA00004533"/>
    </source>
</evidence>
<dbReference type="InterPro" id="IPR010067">
    <property type="entry name" value="ABC_SsuA_sub-bd"/>
</dbReference>
<comment type="subcellular location">
    <subcellularLocation>
        <location evidence="2">Cell inner membrane</location>
    </subcellularLocation>
    <subcellularLocation>
        <location evidence="1">Periplasm</location>
    </subcellularLocation>
</comment>
<evidence type="ECO:0000256" key="1">
    <source>
        <dbReference type="ARBA" id="ARBA00004418"/>
    </source>
</evidence>
<evidence type="ECO:0000259" key="9">
    <source>
        <dbReference type="SMART" id="SM00062"/>
    </source>
</evidence>
<sequence length="345" mass="37053">MGDVMMKQLKSGGFILILLLAMLAAGCGTKDGDVQPDSLNAAKEVRIGYFPNMTHIATIIALENDYFEEAVGSDIQIVTKTFADGAAFMEGMSTDTIDLGTVGPTPVINNYVKNPAHQIIAGAINAGAVLVVREDSDIQSVADLDGKKIAIPAIGGTQDIMLMKELKEAGLSVKLNGGTVETIKQAPADTAALFLRKDVDAAATQEPWGVNLQHKANAKVLLDSDEFAWGNESTNTVLVAAKSFTEANPDVTTSIVQAHIKAIAFINEHPEEAVQLFIDHIKEITNQQLETEEVTLALARSIPTYDINEQVLKEMTTISKEAGYIANDNIEGLINLSYLEQALQQ</sequence>